<reference evidence="1 2" key="1">
    <citation type="submission" date="2018-07" db="EMBL/GenBank/DDBJ databases">
        <title>Campylobacter zealandensis sp. nov., isolated from birds and water in New Zealand.</title>
        <authorList>
            <person name="Wilkinson D.A."/>
            <person name="Biggs P.J."/>
            <person name="French N.P."/>
            <person name="Midwinter A.C."/>
        </authorList>
    </citation>
    <scope>NUCLEOTIDE SEQUENCE [LARGE SCALE GENOMIC DNA]</scope>
    <source>
        <strain evidence="1 2">B423b</strain>
    </source>
</reference>
<sequence length="112" mass="13944">MKPEDYYNFLEEADCLMKKYKEEKKELTEEVFLNFLKETIKKYNLNKRKYDCFKFKNNFLFVTKNKQYYTIISFEKDKDRKIDFSGYSLETKEQGQKCFEEDFKEYEKVDFL</sequence>
<comment type="caution">
    <text evidence="1">The sequence shown here is derived from an EMBL/GenBank/DDBJ whole genome shotgun (WGS) entry which is preliminary data.</text>
</comment>
<protein>
    <submittedName>
        <fullName evidence="1">Uncharacterized protein</fullName>
    </submittedName>
</protein>
<proteinExistence type="predicted"/>
<evidence type="ECO:0000313" key="1">
    <source>
        <dbReference type="EMBL" id="TBR79534.1"/>
    </source>
</evidence>
<accession>A0A4Q9JSW4</accession>
<dbReference type="Proteomes" id="UP000292583">
    <property type="component" value="Unassembled WGS sequence"/>
</dbReference>
<dbReference type="OrthoDB" id="9942046at2"/>
<dbReference type="AlphaFoldDB" id="A0A4Q9JSW4"/>
<keyword evidence="2" id="KW-1185">Reference proteome</keyword>
<evidence type="ECO:0000313" key="2">
    <source>
        <dbReference type="Proteomes" id="UP000292583"/>
    </source>
</evidence>
<dbReference type="EMBL" id="QPGR01000015">
    <property type="protein sequence ID" value="TBR79534.1"/>
    <property type="molecule type" value="Genomic_DNA"/>
</dbReference>
<organism evidence="1 2">
    <name type="scientific">Campylobacter novaezeelandiae</name>
    <dbReference type="NCBI Taxonomy" id="2267891"/>
    <lineage>
        <taxon>Bacteria</taxon>
        <taxon>Pseudomonadati</taxon>
        <taxon>Campylobacterota</taxon>
        <taxon>Epsilonproteobacteria</taxon>
        <taxon>Campylobacterales</taxon>
        <taxon>Campylobacteraceae</taxon>
        <taxon>Campylobacter</taxon>
    </lineage>
</organism>
<name>A0A4Q9JSW4_9BACT</name>
<dbReference type="RefSeq" id="WP_131186842.1">
    <property type="nucleotide sequence ID" value="NZ_CP076659.1"/>
</dbReference>
<gene>
    <name evidence="1" type="ORF">DU473_07010</name>
</gene>